<organism evidence="4 5">
    <name type="scientific">Anisodus acutangulus</name>
    <dbReference type="NCBI Taxonomy" id="402998"/>
    <lineage>
        <taxon>Eukaryota</taxon>
        <taxon>Viridiplantae</taxon>
        <taxon>Streptophyta</taxon>
        <taxon>Embryophyta</taxon>
        <taxon>Tracheophyta</taxon>
        <taxon>Spermatophyta</taxon>
        <taxon>Magnoliopsida</taxon>
        <taxon>eudicotyledons</taxon>
        <taxon>Gunneridae</taxon>
        <taxon>Pentapetalae</taxon>
        <taxon>asterids</taxon>
        <taxon>lamiids</taxon>
        <taxon>Solanales</taxon>
        <taxon>Solanaceae</taxon>
        <taxon>Solanoideae</taxon>
        <taxon>Hyoscyameae</taxon>
        <taxon>Anisodus</taxon>
    </lineage>
</organism>
<comment type="caution">
    <text evidence="4">The sequence shown here is derived from an EMBL/GenBank/DDBJ whole genome shotgun (WGS) entry which is preliminary data.</text>
</comment>
<evidence type="ECO:0000259" key="3">
    <source>
        <dbReference type="Pfam" id="PF00082"/>
    </source>
</evidence>
<sequence>MSCAHVSAIVATLKSRNPTWSPSAIRSAIMTIVFQQSNWNSPMIVYGQYLATPYDFGAGVATMSRP</sequence>
<keyword evidence="5" id="KW-1185">Reference proteome</keyword>
<dbReference type="InterPro" id="IPR000209">
    <property type="entry name" value="Peptidase_S8/S53_dom"/>
</dbReference>
<dbReference type="GO" id="GO:0006508">
    <property type="term" value="P:proteolysis"/>
    <property type="evidence" value="ECO:0007669"/>
    <property type="project" value="InterPro"/>
</dbReference>
<dbReference type="InterPro" id="IPR036852">
    <property type="entry name" value="Peptidase_S8/S53_dom_sf"/>
</dbReference>
<evidence type="ECO:0000256" key="2">
    <source>
        <dbReference type="ARBA" id="ARBA00022729"/>
    </source>
</evidence>
<gene>
    <name evidence="4" type="ORF">K7X08_007777</name>
</gene>
<accession>A0A9Q1MT72</accession>
<protein>
    <recommendedName>
        <fullName evidence="3">Peptidase S8/S53 domain-containing protein</fullName>
    </recommendedName>
</protein>
<comment type="similarity">
    <text evidence="1">Belongs to the peptidase S8 family.</text>
</comment>
<dbReference type="Pfam" id="PF00082">
    <property type="entry name" value="Peptidase_S8"/>
    <property type="match status" value="1"/>
</dbReference>
<dbReference type="EMBL" id="JAJAGQ010000004">
    <property type="protein sequence ID" value="KAJ8565201.1"/>
    <property type="molecule type" value="Genomic_DNA"/>
</dbReference>
<evidence type="ECO:0000313" key="5">
    <source>
        <dbReference type="Proteomes" id="UP001152561"/>
    </source>
</evidence>
<reference evidence="5" key="1">
    <citation type="journal article" date="2023" name="Proc. Natl. Acad. Sci. U.S.A.">
        <title>Genomic and structural basis for evolution of tropane alkaloid biosynthesis.</title>
        <authorList>
            <person name="Wanga Y.-J."/>
            <person name="Taina T."/>
            <person name="Yua J.-Y."/>
            <person name="Lia J."/>
            <person name="Xua B."/>
            <person name="Chenc J."/>
            <person name="D'Auriad J.C."/>
            <person name="Huanga J.-P."/>
            <person name="Huanga S.-X."/>
        </authorList>
    </citation>
    <scope>NUCLEOTIDE SEQUENCE [LARGE SCALE GENOMIC DNA]</scope>
    <source>
        <strain evidence="5">cv. KIB-2019</strain>
    </source>
</reference>
<dbReference type="GO" id="GO:0004252">
    <property type="term" value="F:serine-type endopeptidase activity"/>
    <property type="evidence" value="ECO:0007669"/>
    <property type="project" value="InterPro"/>
</dbReference>
<name>A0A9Q1MT72_9SOLA</name>
<dbReference type="Proteomes" id="UP001152561">
    <property type="component" value="Unassembled WGS sequence"/>
</dbReference>
<keyword evidence="2" id="KW-0732">Signal</keyword>
<dbReference type="InterPro" id="IPR045051">
    <property type="entry name" value="SBT"/>
</dbReference>
<evidence type="ECO:0000256" key="1">
    <source>
        <dbReference type="ARBA" id="ARBA00011073"/>
    </source>
</evidence>
<dbReference type="AlphaFoldDB" id="A0A9Q1MT72"/>
<evidence type="ECO:0000313" key="4">
    <source>
        <dbReference type="EMBL" id="KAJ8565201.1"/>
    </source>
</evidence>
<proteinExistence type="inferred from homology"/>
<dbReference type="Gene3D" id="3.40.50.200">
    <property type="entry name" value="Peptidase S8/S53 domain"/>
    <property type="match status" value="1"/>
</dbReference>
<feature type="domain" description="Peptidase S8/S53" evidence="3">
    <location>
        <begin position="1"/>
        <end position="33"/>
    </location>
</feature>
<dbReference type="SUPFAM" id="SSF52743">
    <property type="entry name" value="Subtilisin-like"/>
    <property type="match status" value="1"/>
</dbReference>
<dbReference type="PANTHER" id="PTHR10795">
    <property type="entry name" value="PROPROTEIN CONVERTASE SUBTILISIN/KEXIN"/>
    <property type="match status" value="1"/>
</dbReference>
<dbReference type="OrthoDB" id="4803627at2759"/>